<keyword evidence="4" id="KW-1185">Reference proteome</keyword>
<evidence type="ECO:0000256" key="1">
    <source>
        <dbReference type="ARBA" id="ARBA00022898"/>
    </source>
</evidence>
<reference evidence="3" key="1">
    <citation type="journal article" date="2017" name="Nature">
        <title>The sunflower genome provides insights into oil metabolism, flowering and Asterid evolution.</title>
        <authorList>
            <person name="Badouin H."/>
            <person name="Gouzy J."/>
            <person name="Grassa C.J."/>
            <person name="Murat F."/>
            <person name="Staton S.E."/>
            <person name="Cottret L."/>
            <person name="Lelandais-Briere C."/>
            <person name="Owens G.L."/>
            <person name="Carrere S."/>
            <person name="Mayjonade B."/>
            <person name="Legrand L."/>
            <person name="Gill N."/>
            <person name="Kane N.C."/>
            <person name="Bowers J.E."/>
            <person name="Hubner S."/>
            <person name="Bellec A."/>
            <person name="Berard A."/>
            <person name="Berges H."/>
            <person name="Blanchet N."/>
            <person name="Boniface M.C."/>
            <person name="Brunel D."/>
            <person name="Catrice O."/>
            <person name="Chaidir N."/>
            <person name="Claudel C."/>
            <person name="Donnadieu C."/>
            <person name="Faraut T."/>
            <person name="Fievet G."/>
            <person name="Helmstetter N."/>
            <person name="King M."/>
            <person name="Knapp S.J."/>
            <person name="Lai Z."/>
            <person name="Le Paslier M.C."/>
            <person name="Lippi Y."/>
            <person name="Lorenzon L."/>
            <person name="Mandel J.R."/>
            <person name="Marage G."/>
            <person name="Marchand G."/>
            <person name="Marquand E."/>
            <person name="Bret-Mestries E."/>
            <person name="Morien E."/>
            <person name="Nambeesan S."/>
            <person name="Nguyen T."/>
            <person name="Pegot-Espagnet P."/>
            <person name="Pouilly N."/>
            <person name="Raftis F."/>
            <person name="Sallet E."/>
            <person name="Schiex T."/>
            <person name="Thomas J."/>
            <person name="Vandecasteele C."/>
            <person name="Vares D."/>
            <person name="Vear F."/>
            <person name="Vautrin S."/>
            <person name="Crespi M."/>
            <person name="Mangin B."/>
            <person name="Burke J.M."/>
            <person name="Salse J."/>
            <person name="Munos S."/>
            <person name="Vincourt P."/>
            <person name="Rieseberg L.H."/>
            <person name="Langlade N.B."/>
        </authorList>
    </citation>
    <scope>NUCLEOTIDE SEQUENCE</scope>
    <source>
        <tissue evidence="3">Leaves</tissue>
    </source>
</reference>
<feature type="domain" description="Glycine dehydrogenase C-terminal" evidence="2">
    <location>
        <begin position="66"/>
        <end position="92"/>
    </location>
</feature>
<dbReference type="InterPro" id="IPR020581">
    <property type="entry name" value="GDC_P"/>
</dbReference>
<dbReference type="InterPro" id="IPR015421">
    <property type="entry name" value="PyrdxlP-dep_Trfase_major"/>
</dbReference>
<dbReference type="Proteomes" id="UP000215914">
    <property type="component" value="Unassembled WGS sequence"/>
</dbReference>
<comment type="caution">
    <text evidence="3">The sequence shown here is derived from an EMBL/GenBank/DDBJ whole genome shotgun (WGS) entry which is preliminary data.</text>
</comment>
<organism evidence="3 4">
    <name type="scientific">Helianthus annuus</name>
    <name type="common">Common sunflower</name>
    <dbReference type="NCBI Taxonomy" id="4232"/>
    <lineage>
        <taxon>Eukaryota</taxon>
        <taxon>Viridiplantae</taxon>
        <taxon>Streptophyta</taxon>
        <taxon>Embryophyta</taxon>
        <taxon>Tracheophyta</taxon>
        <taxon>Spermatophyta</taxon>
        <taxon>Magnoliopsida</taxon>
        <taxon>eudicotyledons</taxon>
        <taxon>Gunneridae</taxon>
        <taxon>Pentapetalae</taxon>
        <taxon>asterids</taxon>
        <taxon>campanulids</taxon>
        <taxon>Asterales</taxon>
        <taxon>Asteraceae</taxon>
        <taxon>Asteroideae</taxon>
        <taxon>Heliantheae alliance</taxon>
        <taxon>Heliantheae</taxon>
        <taxon>Helianthus</taxon>
    </lineage>
</organism>
<dbReference type="Gramene" id="mRNA:HanXRQr2_Chr14g0628071">
    <property type="protein sequence ID" value="mRNA:HanXRQr2_Chr14g0628071"/>
    <property type="gene ID" value="HanXRQr2_Chr14g0628071"/>
</dbReference>
<proteinExistence type="predicted"/>
<accession>A0A9K3H578</accession>
<reference evidence="3" key="2">
    <citation type="submission" date="2020-06" db="EMBL/GenBank/DDBJ databases">
        <title>Helianthus annuus Genome sequencing and assembly Release 2.</title>
        <authorList>
            <person name="Gouzy J."/>
            <person name="Langlade N."/>
            <person name="Munos S."/>
        </authorList>
    </citation>
    <scope>NUCLEOTIDE SEQUENCE</scope>
    <source>
        <tissue evidence="3">Leaves</tissue>
    </source>
</reference>
<dbReference type="InterPro" id="IPR015424">
    <property type="entry name" value="PyrdxlP-dep_Trfase"/>
</dbReference>
<protein>
    <submittedName>
        <fullName evidence="3">Glycine cleavage system P protein</fullName>
        <ecNumber evidence="3">1.4.4.2</ecNumber>
    </submittedName>
</protein>
<dbReference type="InterPro" id="IPR049316">
    <property type="entry name" value="GDC-P_C"/>
</dbReference>
<sequence length="93" mass="9899">MGPIGVKKHLAPYLPSHPVVATGGIPAPEKSQPLGTIVAAPWGSTLILPISYTYIAMMGSQGITDASKLAILNANYMAKRLENHYPILFRGVN</sequence>
<dbReference type="Pfam" id="PF21478">
    <property type="entry name" value="GcvP2_C"/>
    <property type="match status" value="1"/>
</dbReference>
<dbReference type="EC" id="1.4.4.2" evidence="3"/>
<gene>
    <name evidence="3" type="ORF">HanXRQr2_Chr14g0628071</name>
</gene>
<evidence type="ECO:0000313" key="4">
    <source>
        <dbReference type="Proteomes" id="UP000215914"/>
    </source>
</evidence>
<keyword evidence="3" id="KW-0560">Oxidoreductase</keyword>
<dbReference type="EMBL" id="MNCJ02000329">
    <property type="protein sequence ID" value="KAF5767725.1"/>
    <property type="molecule type" value="Genomic_DNA"/>
</dbReference>
<evidence type="ECO:0000313" key="3">
    <source>
        <dbReference type="EMBL" id="KAF5767725.1"/>
    </source>
</evidence>
<dbReference type="PANTHER" id="PTHR11773">
    <property type="entry name" value="GLYCINE DEHYDROGENASE, DECARBOXYLATING"/>
    <property type="match status" value="1"/>
</dbReference>
<dbReference type="GO" id="GO:0006546">
    <property type="term" value="P:glycine catabolic process"/>
    <property type="evidence" value="ECO:0007669"/>
    <property type="project" value="InterPro"/>
</dbReference>
<dbReference type="Gene3D" id="3.40.640.10">
    <property type="entry name" value="Type I PLP-dependent aspartate aminotransferase-like (Major domain)"/>
    <property type="match status" value="1"/>
</dbReference>
<dbReference type="AlphaFoldDB" id="A0A9K3H578"/>
<dbReference type="PANTHER" id="PTHR11773:SF12">
    <property type="entry name" value="GLYCINE CLEAVAGE SYSTEM P PROTEIN"/>
    <property type="match status" value="1"/>
</dbReference>
<dbReference type="SUPFAM" id="SSF53383">
    <property type="entry name" value="PLP-dependent transferases"/>
    <property type="match status" value="1"/>
</dbReference>
<dbReference type="GO" id="GO:0004375">
    <property type="term" value="F:glycine dehydrogenase (decarboxylating) activity"/>
    <property type="evidence" value="ECO:0007669"/>
    <property type="project" value="UniProtKB-EC"/>
</dbReference>
<evidence type="ECO:0000259" key="2">
    <source>
        <dbReference type="Pfam" id="PF21478"/>
    </source>
</evidence>
<name>A0A9K3H578_HELAN</name>
<keyword evidence="1" id="KW-0663">Pyridoxal phosphate</keyword>